<protein>
    <submittedName>
        <fullName evidence="1">Uncharacterized protein</fullName>
    </submittedName>
</protein>
<sequence>MICRASHEYEWYNVGNYLQNAMMRRVNKMFLYRELRKLKWSKNRFVEPSL</sequence>
<dbReference type="STRING" id="1236970.JCM9140_1556"/>
<proteinExistence type="predicted"/>
<dbReference type="AlphaFoldDB" id="W4Q0F2"/>
<accession>W4Q0F2</accession>
<organism evidence="1 2">
    <name type="scientific">Halalkalibacter wakoensis JCM 9140</name>
    <dbReference type="NCBI Taxonomy" id="1236970"/>
    <lineage>
        <taxon>Bacteria</taxon>
        <taxon>Bacillati</taxon>
        <taxon>Bacillota</taxon>
        <taxon>Bacilli</taxon>
        <taxon>Bacillales</taxon>
        <taxon>Bacillaceae</taxon>
        <taxon>Halalkalibacter</taxon>
    </lineage>
</organism>
<comment type="caution">
    <text evidence="1">The sequence shown here is derived from an EMBL/GenBank/DDBJ whole genome shotgun (WGS) entry which is preliminary data.</text>
</comment>
<gene>
    <name evidence="1" type="ORF">JCM9140_1556</name>
</gene>
<evidence type="ECO:0000313" key="2">
    <source>
        <dbReference type="Proteomes" id="UP000018890"/>
    </source>
</evidence>
<name>W4Q0F2_9BACI</name>
<reference evidence="1" key="1">
    <citation type="journal article" date="2014" name="Genome Announc.">
        <title>Draft Genome Sequences of Three Alkaliphilic Bacillus Strains, Bacillus wakoensis JCM 9140T, Bacillus akibai JCM 9157T, and Bacillus hemicellulosilyticus JCM 9152T.</title>
        <authorList>
            <person name="Yuki M."/>
            <person name="Oshima K."/>
            <person name="Suda W."/>
            <person name="Oshida Y."/>
            <person name="Kitamura K."/>
            <person name="Iida T."/>
            <person name="Hattori M."/>
            <person name="Ohkuma M."/>
        </authorList>
    </citation>
    <scope>NUCLEOTIDE SEQUENCE [LARGE SCALE GENOMIC DNA]</scope>
    <source>
        <strain evidence="1">JCM 9140</strain>
    </source>
</reference>
<dbReference type="Proteomes" id="UP000018890">
    <property type="component" value="Unassembled WGS sequence"/>
</dbReference>
<evidence type="ECO:0000313" key="1">
    <source>
        <dbReference type="EMBL" id="GAE25556.1"/>
    </source>
</evidence>
<dbReference type="EMBL" id="BAUT01000011">
    <property type="protein sequence ID" value="GAE25556.1"/>
    <property type="molecule type" value="Genomic_DNA"/>
</dbReference>
<keyword evidence="2" id="KW-1185">Reference proteome</keyword>